<dbReference type="OrthoDB" id="193499at2759"/>
<dbReference type="GO" id="GO:0016018">
    <property type="term" value="F:cyclosporin A binding"/>
    <property type="evidence" value="ECO:0007669"/>
    <property type="project" value="TreeGrafter"/>
</dbReference>
<dbReference type="GO" id="GO:0006457">
    <property type="term" value="P:protein folding"/>
    <property type="evidence" value="ECO:0007669"/>
    <property type="project" value="TreeGrafter"/>
</dbReference>
<dbReference type="Pfam" id="PF13879">
    <property type="entry name" value="Hmw_CFAP97"/>
    <property type="match status" value="1"/>
</dbReference>
<dbReference type="InterPro" id="IPR002130">
    <property type="entry name" value="Cyclophilin-type_PPIase_dom"/>
</dbReference>
<organism evidence="3 4">
    <name type="scientific">Photinus pyralis</name>
    <name type="common">Common eastern firefly</name>
    <name type="synonym">Lampyris pyralis</name>
    <dbReference type="NCBI Taxonomy" id="7054"/>
    <lineage>
        <taxon>Eukaryota</taxon>
        <taxon>Metazoa</taxon>
        <taxon>Ecdysozoa</taxon>
        <taxon>Arthropoda</taxon>
        <taxon>Hexapoda</taxon>
        <taxon>Insecta</taxon>
        <taxon>Pterygota</taxon>
        <taxon>Neoptera</taxon>
        <taxon>Endopterygota</taxon>
        <taxon>Coleoptera</taxon>
        <taxon>Polyphaga</taxon>
        <taxon>Elateriformia</taxon>
        <taxon>Elateroidea</taxon>
        <taxon>Lampyridae</taxon>
        <taxon>Lampyrinae</taxon>
        <taxon>Photinus</taxon>
    </lineage>
</organism>
<comment type="caution">
    <text evidence="3">The sequence shown here is derived from an EMBL/GenBank/DDBJ whole genome shotgun (WGS) entry which is preliminary data.</text>
</comment>
<keyword evidence="4" id="KW-1185">Reference proteome</keyword>
<evidence type="ECO:0000256" key="1">
    <source>
        <dbReference type="ARBA" id="ARBA00008315"/>
    </source>
</evidence>
<dbReference type="InterPro" id="IPR029000">
    <property type="entry name" value="Cyclophilin-like_dom_sf"/>
</dbReference>
<sequence length="368" mass="42762">MKKKSNKFKPFLKSPRYLVGQVDQDTIISDLRNYNNHRYQLFTAKPRIDTKPLPMNPHKYVNSQRLVNDRFRMSEINRQNRAMIQKINVINRNGGWIDTFNPIAYSYRSRWRAHELNMKEIERTNIVTYQKIVNAKSEYETKELDENWKHVVEKLRNSSKYPCVLLDKKSLDYHIRQQPSISSLEDLEKNERPKVFMDFRVKDGAYLGRIIIELYSDYVPVTVQNFISLCCKLDGLTYKNCQVHRVAPGKYVETGDITKGNGKGGTSIYGETFPEENHRLKHTKMGVLSMVPVRNGLNNSQFSITFTAIEKFDDTRVVFGKVIKGNTTLCKLNDLGKPFGRPIAPILINNCGKYTKGKTPSTLRKFKY</sequence>
<dbReference type="InterPro" id="IPR029488">
    <property type="entry name" value="Hmw/CFAP97"/>
</dbReference>
<dbReference type="Gene3D" id="2.40.100.10">
    <property type="entry name" value="Cyclophilin-like"/>
    <property type="match status" value="1"/>
</dbReference>
<evidence type="ECO:0000313" key="4">
    <source>
        <dbReference type="Proteomes" id="UP000327044"/>
    </source>
</evidence>
<gene>
    <name evidence="3" type="ORF">PPYR_11167</name>
</gene>
<dbReference type="Proteomes" id="UP000327044">
    <property type="component" value="Unassembled WGS sequence"/>
</dbReference>
<evidence type="ECO:0000313" key="3">
    <source>
        <dbReference type="EMBL" id="KAB0794328.1"/>
    </source>
</evidence>
<dbReference type="PANTHER" id="PTHR11071:SF561">
    <property type="entry name" value="PEPTIDYL-PROLYL CIS-TRANS ISOMERASE D-RELATED"/>
    <property type="match status" value="1"/>
</dbReference>
<dbReference type="PANTHER" id="PTHR11071">
    <property type="entry name" value="PEPTIDYL-PROLYL CIS-TRANS ISOMERASE"/>
    <property type="match status" value="1"/>
</dbReference>
<dbReference type="GO" id="GO:0003755">
    <property type="term" value="F:peptidyl-prolyl cis-trans isomerase activity"/>
    <property type="evidence" value="ECO:0007669"/>
    <property type="project" value="InterPro"/>
</dbReference>
<evidence type="ECO:0000259" key="2">
    <source>
        <dbReference type="PROSITE" id="PS50072"/>
    </source>
</evidence>
<dbReference type="EMBL" id="VVIM01000008">
    <property type="protein sequence ID" value="KAB0794328.1"/>
    <property type="molecule type" value="Genomic_DNA"/>
</dbReference>
<feature type="domain" description="PPIase cyclophilin-type" evidence="2">
    <location>
        <begin position="207"/>
        <end position="353"/>
    </location>
</feature>
<proteinExistence type="inferred from homology"/>
<reference evidence="3 4" key="1">
    <citation type="journal article" date="2018" name="Elife">
        <title>Firefly genomes illuminate parallel origins of bioluminescence in beetles.</title>
        <authorList>
            <person name="Fallon T.R."/>
            <person name="Lower S.E."/>
            <person name="Chang C.H."/>
            <person name="Bessho-Uehara M."/>
            <person name="Martin G.J."/>
            <person name="Bewick A.J."/>
            <person name="Behringer M."/>
            <person name="Debat H.J."/>
            <person name="Wong I."/>
            <person name="Day J.C."/>
            <person name="Suvorov A."/>
            <person name="Silva C.J."/>
            <person name="Stanger-Hall K.F."/>
            <person name="Hall D.W."/>
            <person name="Schmitz R.J."/>
            <person name="Nelson D.R."/>
            <person name="Lewis S.M."/>
            <person name="Shigenobu S."/>
            <person name="Bybee S.M."/>
            <person name="Larracuente A.M."/>
            <person name="Oba Y."/>
            <person name="Weng J.K."/>
        </authorList>
    </citation>
    <scope>NUCLEOTIDE SEQUENCE [LARGE SCALE GENOMIC DNA]</scope>
    <source>
        <strain evidence="3">1611_PpyrPB1</strain>
        <tissue evidence="3">Whole body</tissue>
    </source>
</reference>
<dbReference type="PRINTS" id="PR00153">
    <property type="entry name" value="CSAPPISMRASE"/>
</dbReference>
<dbReference type="AlphaFoldDB" id="A0A5N4AAP4"/>
<comment type="similarity">
    <text evidence="1">Belongs to the CFAP97 family.</text>
</comment>
<dbReference type="PROSITE" id="PS50072">
    <property type="entry name" value="CSA_PPIASE_2"/>
    <property type="match status" value="1"/>
</dbReference>
<dbReference type="Pfam" id="PF00160">
    <property type="entry name" value="Pro_isomerase"/>
    <property type="match status" value="1"/>
</dbReference>
<protein>
    <recommendedName>
        <fullName evidence="2">PPIase cyclophilin-type domain-containing protein</fullName>
    </recommendedName>
</protein>
<dbReference type="SUPFAM" id="SSF50891">
    <property type="entry name" value="Cyclophilin-like"/>
    <property type="match status" value="1"/>
</dbReference>
<name>A0A5N4AAP4_PHOPY</name>
<dbReference type="FunCoup" id="A0A5N4AAP4">
    <property type="interactions" value="53"/>
</dbReference>
<dbReference type="GO" id="GO:0005737">
    <property type="term" value="C:cytoplasm"/>
    <property type="evidence" value="ECO:0007669"/>
    <property type="project" value="TreeGrafter"/>
</dbReference>
<accession>A0A5N4AAP4</accession>
<dbReference type="InParanoid" id="A0A5N4AAP4"/>